<evidence type="ECO:0000313" key="5">
    <source>
        <dbReference type="Proteomes" id="UP000535182"/>
    </source>
</evidence>
<dbReference type="InterPro" id="IPR015943">
    <property type="entry name" value="WD40/YVTN_repeat-like_dom_sf"/>
</dbReference>
<reference evidence="4 5" key="1">
    <citation type="submission" date="2020-08" db="EMBL/GenBank/DDBJ databases">
        <title>Genomic Encyclopedia of Type Strains, Phase IV (KMG-V): Genome sequencing to study the core and pangenomes of soil and plant-associated prokaryotes.</title>
        <authorList>
            <person name="Whitman W."/>
        </authorList>
    </citation>
    <scope>NUCLEOTIDE SEQUENCE [LARGE SCALE GENOMIC DNA]</scope>
    <source>
        <strain evidence="4 5">X5P2</strain>
    </source>
</reference>
<sequence>MKNSIRLFASLAVLSLLPLVASAGQSEDERDEHEGTTTLPVGNYEHRSLLPTGQFITPTAAPGSSIQVLATELRTDGNADASEAVNSALSPDGKTLLVMTSGWNKGNQEPNGTPITFPTLDPITGATVGTTSNDEWVFVFHIGSDGAATKVQQINIPDTYSGLTWAPDGFHFYVSGGDDDRVYVYKFGGRQYVPDTPFILLGHNSNQTAPIPKYDGSLLKGTKAAAASPALVRGAVVAGVAVSRDGRTLVAANFENDSLSIVDTSSRKTTREVHFFMPGDTVAQGEFPYDAVILSDREGAARTAYVTSQRDDQVMVVDIKTGNFSAIAVGAQPNRLLLSRDQSRLYVVNGNNDSISEIDTSSQRVERTLKLSRPGDRYKGLNANSAAISPDGNTLYVTLGTENSVAVVNLRTGELEGRIPTGWYPTSVSVSTNGSTIYVSTFKSNSGPNPGNAAANPTFLTQRSYPLEKAQLNTIPVPSRGKLEELTEQVDKNNGLSNRRDDPKMAFLQNKIHHVIYIIKENKTYDQMLGDLERGNGDPSLNQWPQPISPNHHSLALTFGLLDNFYATAEVSGTGWDWSTYGHSTEYNEKTVPVNYGNGGSGVTSDSEGTNRFIGVGLPEFAKDPSPLTERLLTLIDPTGSSNILPGTKNVDSPEGANDDLDAEKVGGYLWDSALRAHKTVRNYGFYLDQSYYISSGGNPTTADPNVPTYIPISPTPFAAKIPQAIEEQPALLGLTDIYYRGFDQNNADTYLVNEWQRDMAVNGLPNLTLLRLPHDHNGSFGTAIAGLGTAALQISDNDYAIGRVVDIISHSPNWRDTAIFILEDDAQNGSDHVDSHRSFAYVISPYSRRGVTISTNYNTVNVLRTIEDVMGISHLNFRDADAAPMADVFTRKPDYTPYSAIIPGDLCVAPVDPNLVPECQSTTAQITSAAPQLRDSAWWAAKTKGFDFSDADRVDADAFNRILWQGTMGDTVPYPTIRSHQDLRQNRALLIKHWRASKAQSKQTSTTSTGGQ</sequence>
<evidence type="ECO:0000256" key="1">
    <source>
        <dbReference type="ARBA" id="ARBA00022801"/>
    </source>
</evidence>
<dbReference type="Gene3D" id="3.40.720.10">
    <property type="entry name" value="Alkaline Phosphatase, subunit A"/>
    <property type="match status" value="2"/>
</dbReference>
<evidence type="ECO:0000256" key="2">
    <source>
        <dbReference type="SAM" id="MobiDB-lite"/>
    </source>
</evidence>
<dbReference type="InterPro" id="IPR019405">
    <property type="entry name" value="Lactonase_7-beta_prop"/>
</dbReference>
<dbReference type="PANTHER" id="PTHR47197:SF3">
    <property type="entry name" value="DIHYDRO-HEME D1 DEHYDROGENASE"/>
    <property type="match status" value="1"/>
</dbReference>
<dbReference type="InterPro" id="IPR007312">
    <property type="entry name" value="Phosphoesterase"/>
</dbReference>
<dbReference type="PANTHER" id="PTHR47197">
    <property type="entry name" value="PROTEIN NIRF"/>
    <property type="match status" value="1"/>
</dbReference>
<comment type="caution">
    <text evidence="4">The sequence shown here is derived from an EMBL/GenBank/DDBJ whole genome shotgun (WGS) entry which is preliminary data.</text>
</comment>
<dbReference type="InterPro" id="IPR011048">
    <property type="entry name" value="Haem_d1_sf"/>
</dbReference>
<feature type="region of interest" description="Disordered" evidence="2">
    <location>
        <begin position="24"/>
        <end position="44"/>
    </location>
</feature>
<gene>
    <name evidence="4" type="ORF">HDF14_005354</name>
</gene>
<keyword evidence="1" id="KW-0378">Hydrolase</keyword>
<feature type="signal peptide" evidence="3">
    <location>
        <begin position="1"/>
        <end position="23"/>
    </location>
</feature>
<proteinExistence type="predicted"/>
<dbReference type="InterPro" id="IPR051200">
    <property type="entry name" value="Host-pathogen_enzymatic-act"/>
</dbReference>
<dbReference type="Pfam" id="PF10282">
    <property type="entry name" value="Lactonase"/>
    <property type="match status" value="1"/>
</dbReference>
<dbReference type="Gene3D" id="2.130.10.10">
    <property type="entry name" value="YVTN repeat-like/Quinoprotein amine dehydrogenase"/>
    <property type="match status" value="2"/>
</dbReference>
<keyword evidence="3" id="KW-0732">Signal</keyword>
<protein>
    <submittedName>
        <fullName evidence="4">YVTN family beta-propeller protein</fullName>
    </submittedName>
</protein>
<dbReference type="InterPro" id="IPR011045">
    <property type="entry name" value="N2O_reductase_N"/>
</dbReference>
<dbReference type="InterPro" id="IPR017850">
    <property type="entry name" value="Alkaline_phosphatase_core_sf"/>
</dbReference>
<organism evidence="4 5">
    <name type="scientific">Tunturiibacter gelidiferens</name>
    <dbReference type="NCBI Taxonomy" id="3069689"/>
    <lineage>
        <taxon>Bacteria</taxon>
        <taxon>Pseudomonadati</taxon>
        <taxon>Acidobacteriota</taxon>
        <taxon>Terriglobia</taxon>
        <taxon>Terriglobales</taxon>
        <taxon>Acidobacteriaceae</taxon>
        <taxon>Tunturiibacter</taxon>
    </lineage>
</organism>
<dbReference type="AlphaFoldDB" id="A0A9X0U728"/>
<dbReference type="Pfam" id="PF04185">
    <property type="entry name" value="Phosphoesterase"/>
    <property type="match status" value="1"/>
</dbReference>
<dbReference type="SUPFAM" id="SSF53649">
    <property type="entry name" value="Alkaline phosphatase-like"/>
    <property type="match status" value="1"/>
</dbReference>
<keyword evidence="5" id="KW-1185">Reference proteome</keyword>
<dbReference type="RefSeq" id="WP_183981512.1">
    <property type="nucleotide sequence ID" value="NZ_JACHEB010000017.1"/>
</dbReference>
<dbReference type="EMBL" id="JACHEB010000017">
    <property type="protein sequence ID" value="MBB5331705.1"/>
    <property type="molecule type" value="Genomic_DNA"/>
</dbReference>
<feature type="chain" id="PRO_5040819036" evidence="3">
    <location>
        <begin position="24"/>
        <end position="1013"/>
    </location>
</feature>
<dbReference type="SUPFAM" id="SSF50974">
    <property type="entry name" value="Nitrous oxide reductase, N-terminal domain"/>
    <property type="match status" value="1"/>
</dbReference>
<evidence type="ECO:0000313" key="4">
    <source>
        <dbReference type="EMBL" id="MBB5331705.1"/>
    </source>
</evidence>
<accession>A0A9X0U728</accession>
<dbReference type="SUPFAM" id="SSF51004">
    <property type="entry name" value="C-terminal (heme d1) domain of cytochrome cd1-nitrite reductase"/>
    <property type="match status" value="1"/>
</dbReference>
<name>A0A9X0U728_9BACT</name>
<dbReference type="Proteomes" id="UP000535182">
    <property type="component" value="Unassembled WGS sequence"/>
</dbReference>
<dbReference type="GO" id="GO:0016788">
    <property type="term" value="F:hydrolase activity, acting on ester bonds"/>
    <property type="evidence" value="ECO:0007669"/>
    <property type="project" value="InterPro"/>
</dbReference>
<evidence type="ECO:0000256" key="3">
    <source>
        <dbReference type="SAM" id="SignalP"/>
    </source>
</evidence>